<evidence type="ECO:0000313" key="3">
    <source>
        <dbReference type="EMBL" id="ECV5351469.1"/>
    </source>
</evidence>
<feature type="domain" description="ATPase AAA-type core" evidence="1">
    <location>
        <begin position="30"/>
        <end position="381"/>
    </location>
</feature>
<dbReference type="EMBL" id="AAGVFN010000032">
    <property type="protein sequence ID" value="EBS3536361.1"/>
    <property type="molecule type" value="Genomic_DNA"/>
</dbReference>
<evidence type="ECO:0000259" key="1">
    <source>
        <dbReference type="Pfam" id="PF13304"/>
    </source>
</evidence>
<dbReference type="Proteomes" id="UP000839888">
    <property type="component" value="Unassembled WGS sequence"/>
</dbReference>
<keyword evidence="2" id="KW-0547">Nucleotide-binding</keyword>
<dbReference type="InterPro" id="IPR027417">
    <property type="entry name" value="P-loop_NTPase"/>
</dbReference>
<dbReference type="AlphaFoldDB" id="A0A5H5KDG9"/>
<dbReference type="GO" id="GO:0016887">
    <property type="term" value="F:ATP hydrolysis activity"/>
    <property type="evidence" value="ECO:0007669"/>
    <property type="project" value="InterPro"/>
</dbReference>
<dbReference type="SUPFAM" id="SSF52540">
    <property type="entry name" value="P-loop containing nucleoside triphosphate hydrolases"/>
    <property type="match status" value="1"/>
</dbReference>
<accession>A0A5H5KDG9</accession>
<comment type="caution">
    <text evidence="2">The sequence shown here is derived from an EMBL/GenBank/DDBJ whole genome shotgun (WGS) entry which is preliminary data.</text>
</comment>
<name>A0A5H5KDG9_SALET</name>
<sequence>MSFYIESALVDNKRIELVPQSTHDIGNKYTVLIGRNGTGKSIFLSKLANSLCSIQMENKYLKRDFDINEKNNTKMSFNIVNDGVENEIRLEGRKFVGGDSKYLLPSVLTCISTSPFDKFSSERRFYNSKNEVNTFYHYFGLKELGRKNAIHAFIEKILYSKINSLLQSDRESFEKILGFLNYQPKIKLEFRTRISFKTLFKLDDEELVSQIERPIFTHTGVYRRSKSQSDYDVSRIRNALLFINDYILSSSDRRSSAEARYFDVEINALDENMINIPEIVMHEILYLMKLNLLSIRDIYLYKKSGDEVVLYEASSGEQCLLINTFGIANCIADNALILIDEPEVSLHPEWQEVYIELLMDVFSHKKGCHFIIATHSPQIISNLKKDNCFITTLENGKTYHAKDFINKSADFQLATLMEAPGHENEYLKRLAVNILSKISANEKLSEQDINDVLWLKDISKNIEPNDTVMFLIGLIVKSKVSLK</sequence>
<dbReference type="InterPro" id="IPR003959">
    <property type="entry name" value="ATPase_AAA_core"/>
</dbReference>
<keyword evidence="2" id="KW-0067">ATP-binding</keyword>
<reference evidence="2" key="1">
    <citation type="submission" date="2018-07" db="EMBL/GenBank/DDBJ databases">
        <authorList>
            <person name="Ashton P.M."/>
            <person name="Dallman T."/>
            <person name="Nair S."/>
            <person name="De Pinna E."/>
            <person name="Peters T."/>
            <person name="Grant K."/>
        </authorList>
    </citation>
    <scope>NUCLEOTIDE SEQUENCE</scope>
    <source>
        <strain evidence="2">506078</strain>
        <strain evidence="3">800692</strain>
    </source>
</reference>
<dbReference type="InterPro" id="IPR051396">
    <property type="entry name" value="Bact_Antivir_Def_Nuclease"/>
</dbReference>
<dbReference type="Pfam" id="PF13304">
    <property type="entry name" value="AAA_21"/>
    <property type="match status" value="1"/>
</dbReference>
<dbReference type="PANTHER" id="PTHR43581">
    <property type="entry name" value="ATP/GTP PHOSPHATASE"/>
    <property type="match status" value="1"/>
</dbReference>
<dbReference type="PANTHER" id="PTHR43581:SF4">
    <property type="entry name" value="ATP_GTP PHOSPHATASE"/>
    <property type="match status" value="1"/>
</dbReference>
<gene>
    <name evidence="2" type="ORF">DS442_18860</name>
    <name evidence="3" type="ORF">F2J48_18080</name>
</gene>
<dbReference type="GO" id="GO:0005524">
    <property type="term" value="F:ATP binding"/>
    <property type="evidence" value="ECO:0007669"/>
    <property type="project" value="UniProtKB-KW"/>
</dbReference>
<dbReference type="EMBL" id="AAKTLN010000020">
    <property type="protein sequence ID" value="ECV5351469.1"/>
    <property type="molecule type" value="Genomic_DNA"/>
</dbReference>
<protein>
    <submittedName>
        <fullName evidence="2">ATP-binding protein</fullName>
    </submittedName>
</protein>
<dbReference type="RefSeq" id="WP_061377477.1">
    <property type="nucleotide sequence ID" value="NZ_MZCU01000024.1"/>
</dbReference>
<proteinExistence type="predicted"/>
<organism evidence="2">
    <name type="scientific">Salmonella enterica subsp. enterica serovar Telelkebir</name>
    <dbReference type="NCBI Taxonomy" id="1967657"/>
    <lineage>
        <taxon>Bacteria</taxon>
        <taxon>Pseudomonadati</taxon>
        <taxon>Pseudomonadota</taxon>
        <taxon>Gammaproteobacteria</taxon>
        <taxon>Enterobacterales</taxon>
        <taxon>Enterobacteriaceae</taxon>
        <taxon>Salmonella</taxon>
    </lineage>
</organism>
<dbReference type="Gene3D" id="3.40.50.300">
    <property type="entry name" value="P-loop containing nucleotide triphosphate hydrolases"/>
    <property type="match status" value="1"/>
</dbReference>
<evidence type="ECO:0000313" key="2">
    <source>
        <dbReference type="EMBL" id="EBS3536361.1"/>
    </source>
</evidence>